<dbReference type="KEGG" id="sez:Sez_0876"/>
<feature type="transmembrane region" description="Helical" evidence="6">
    <location>
        <begin position="23"/>
        <end position="43"/>
    </location>
</feature>
<evidence type="ECO:0000256" key="6">
    <source>
        <dbReference type="RuleBase" id="RU366058"/>
    </source>
</evidence>
<dbReference type="InterPro" id="IPR032816">
    <property type="entry name" value="VTT_dom"/>
</dbReference>
<keyword evidence="3 6" id="KW-0812">Transmembrane</keyword>
<evidence type="ECO:0000259" key="7">
    <source>
        <dbReference type="Pfam" id="PF09335"/>
    </source>
</evidence>
<keyword evidence="4 6" id="KW-1133">Transmembrane helix</keyword>
<feature type="domain" description="VTT" evidence="7">
    <location>
        <begin position="82"/>
        <end position="199"/>
    </location>
</feature>
<comment type="caution">
    <text evidence="6">Lacks conserved residue(s) required for the propagation of feature annotation.</text>
</comment>
<proteinExistence type="inferred from homology"/>
<evidence type="ECO:0000313" key="8">
    <source>
        <dbReference type="EMBL" id="ACG62234.1"/>
    </source>
</evidence>
<dbReference type="Proteomes" id="UP000001873">
    <property type="component" value="Chromosome"/>
</dbReference>
<dbReference type="PANTHER" id="PTHR12677:SF49">
    <property type="entry name" value="TVP38_TMEM64 FAMILY MEMBRANE PROTEIN"/>
    <property type="match status" value="1"/>
</dbReference>
<name>B4U2L7_STREM</name>
<dbReference type="HOGENOM" id="CLU_038944_5_2_9"/>
<feature type="transmembrane region" description="Helical" evidence="6">
    <location>
        <begin position="151"/>
        <end position="172"/>
    </location>
</feature>
<feature type="transmembrane region" description="Helical" evidence="6">
    <location>
        <begin position="94"/>
        <end position="119"/>
    </location>
</feature>
<comment type="subcellular location">
    <subcellularLocation>
        <location evidence="1 6">Cell membrane</location>
        <topology evidence="1 6">Multi-pass membrane protein</topology>
    </subcellularLocation>
</comment>
<evidence type="ECO:0000256" key="4">
    <source>
        <dbReference type="ARBA" id="ARBA00022989"/>
    </source>
</evidence>
<feature type="transmembrane region" description="Helical" evidence="6">
    <location>
        <begin position="63"/>
        <end position="82"/>
    </location>
</feature>
<accession>B4U2L7</accession>
<protein>
    <recommendedName>
        <fullName evidence="6">TVP38/TMEM64 family membrane protein</fullName>
    </recommendedName>
</protein>
<dbReference type="InterPro" id="IPR015414">
    <property type="entry name" value="TMEM64"/>
</dbReference>
<comment type="similarity">
    <text evidence="6">Belongs to the TVP38/TMEM64 family.</text>
</comment>
<sequence>MRLWYDEAMRNNELKPYVIWQKVIKLLGSLALVGSFLLAFWFYRLGILNDSNALKDLVHSHKVFGPLVFVGVQIVQIVFPIIPGGMTTIAGFLIFGPLLGFLYNYVGIFIGSVILFLLVKTYGRRFILLFIEEKTFYKYERKLETPYYERLFILCMLSPISPADIMVMITGLTEMSLKRFVTIILITKPLSIIGYSYLFIFGKDLILWFFH</sequence>
<dbReference type="GO" id="GO:0005886">
    <property type="term" value="C:plasma membrane"/>
    <property type="evidence" value="ECO:0007669"/>
    <property type="project" value="UniProtKB-SubCell"/>
</dbReference>
<evidence type="ECO:0000256" key="3">
    <source>
        <dbReference type="ARBA" id="ARBA00022692"/>
    </source>
</evidence>
<dbReference type="PANTHER" id="PTHR12677">
    <property type="entry name" value="GOLGI APPARATUS MEMBRANE PROTEIN TVP38-RELATED"/>
    <property type="match status" value="1"/>
</dbReference>
<keyword evidence="2 6" id="KW-1003">Cell membrane</keyword>
<dbReference type="Pfam" id="PF09335">
    <property type="entry name" value="VTT_dom"/>
    <property type="match status" value="1"/>
</dbReference>
<dbReference type="AlphaFoldDB" id="B4U2L7"/>
<evidence type="ECO:0000256" key="2">
    <source>
        <dbReference type="ARBA" id="ARBA00022475"/>
    </source>
</evidence>
<evidence type="ECO:0000256" key="5">
    <source>
        <dbReference type="ARBA" id="ARBA00023136"/>
    </source>
</evidence>
<dbReference type="EMBL" id="CP001129">
    <property type="protein sequence ID" value="ACG62234.1"/>
    <property type="molecule type" value="Genomic_DNA"/>
</dbReference>
<evidence type="ECO:0000256" key="1">
    <source>
        <dbReference type="ARBA" id="ARBA00004651"/>
    </source>
</evidence>
<evidence type="ECO:0000313" key="9">
    <source>
        <dbReference type="Proteomes" id="UP000001873"/>
    </source>
</evidence>
<gene>
    <name evidence="8" type="ordered locus">Sez_0876</name>
</gene>
<keyword evidence="5 6" id="KW-0472">Membrane</keyword>
<organism evidence="8 9">
    <name type="scientific">Streptococcus equi subsp. zooepidemicus (strain MGCS10565)</name>
    <dbReference type="NCBI Taxonomy" id="552526"/>
    <lineage>
        <taxon>Bacteria</taxon>
        <taxon>Bacillati</taxon>
        <taxon>Bacillota</taxon>
        <taxon>Bacilli</taxon>
        <taxon>Lactobacillales</taxon>
        <taxon>Streptococcaceae</taxon>
        <taxon>Streptococcus</taxon>
    </lineage>
</organism>
<reference evidence="8 9" key="1">
    <citation type="journal article" date="2008" name="PLoS ONE">
        <title>Genome sequence of a lancefield group C Streptococcus zooepidemicus strain causing epidemic nephritis: new information about an old disease.</title>
        <authorList>
            <person name="Beres S.B."/>
            <person name="Sesso R."/>
            <person name="Pinto S.W.L."/>
            <person name="Hoe N.P."/>
            <person name="Porcella S.F."/>
            <person name="Deleo F.R."/>
            <person name="Musser J.M."/>
        </authorList>
    </citation>
    <scope>NUCLEOTIDE SEQUENCE [LARGE SCALE GENOMIC DNA]</scope>
    <source>
        <strain evidence="8 9">MGCS10565</strain>
    </source>
</reference>